<dbReference type="GeneID" id="92044047"/>
<keyword evidence="4" id="KW-1185">Reference proteome</keyword>
<name>A0ABR1WRR6_9PEZI</name>
<organism evidence="3 4">
    <name type="scientific">Apiospora hydei</name>
    <dbReference type="NCBI Taxonomy" id="1337664"/>
    <lineage>
        <taxon>Eukaryota</taxon>
        <taxon>Fungi</taxon>
        <taxon>Dikarya</taxon>
        <taxon>Ascomycota</taxon>
        <taxon>Pezizomycotina</taxon>
        <taxon>Sordariomycetes</taxon>
        <taxon>Xylariomycetidae</taxon>
        <taxon>Amphisphaeriales</taxon>
        <taxon>Apiosporaceae</taxon>
        <taxon>Apiospora</taxon>
    </lineage>
</organism>
<dbReference type="Gene3D" id="3.90.1200.10">
    <property type="match status" value="1"/>
</dbReference>
<dbReference type="InterPro" id="IPR016477">
    <property type="entry name" value="Fructo-/Ketosamine-3-kinase"/>
</dbReference>
<evidence type="ECO:0000256" key="1">
    <source>
        <dbReference type="ARBA" id="ARBA00011961"/>
    </source>
</evidence>
<dbReference type="SUPFAM" id="SSF56112">
    <property type="entry name" value="Protein kinase-like (PK-like)"/>
    <property type="match status" value="1"/>
</dbReference>
<protein>
    <recommendedName>
        <fullName evidence="1">protein-ribulosamine 3-kinase</fullName>
        <ecNumber evidence="1">2.7.1.172</ecNumber>
    </recommendedName>
</protein>
<dbReference type="PANTHER" id="PTHR12149">
    <property type="entry name" value="FRUCTOSAMINE 3 KINASE-RELATED PROTEIN"/>
    <property type="match status" value="1"/>
</dbReference>
<reference evidence="3 4" key="1">
    <citation type="submission" date="2023-01" db="EMBL/GenBank/DDBJ databases">
        <title>Analysis of 21 Apiospora genomes using comparative genomics revels a genus with tremendous synthesis potential of carbohydrate active enzymes and secondary metabolites.</title>
        <authorList>
            <person name="Sorensen T."/>
        </authorList>
    </citation>
    <scope>NUCLEOTIDE SEQUENCE [LARGE SCALE GENOMIC DNA]</scope>
    <source>
        <strain evidence="3 4">CBS 114990</strain>
    </source>
</reference>
<comment type="catalytic activity">
    <reaction evidence="2">
        <text>N(6)-D-ribulosyl-L-lysyl-[protein] + ATP = N(6)-(3-O-phospho-D-ribulosyl)-L-lysyl-[protein] + ADP + H(+)</text>
        <dbReference type="Rhea" id="RHEA:48432"/>
        <dbReference type="Rhea" id="RHEA-COMP:12103"/>
        <dbReference type="Rhea" id="RHEA-COMP:12104"/>
        <dbReference type="ChEBI" id="CHEBI:15378"/>
        <dbReference type="ChEBI" id="CHEBI:30616"/>
        <dbReference type="ChEBI" id="CHEBI:90418"/>
        <dbReference type="ChEBI" id="CHEBI:90420"/>
        <dbReference type="ChEBI" id="CHEBI:456216"/>
        <dbReference type="EC" id="2.7.1.172"/>
    </reaction>
    <physiologicalReaction direction="left-to-right" evidence="2">
        <dbReference type="Rhea" id="RHEA:48433"/>
    </physiologicalReaction>
</comment>
<dbReference type="EC" id="2.7.1.172" evidence="1"/>
<sequence>MAVIKRKEWTPMAEAEFEAQTALAAIIPEHVVTPMAWGVFEDGSKAFFMTKFRALEAIPPPPSQLVDIMKRLHQTSVSPTGKFGFHTTTYWGPPAMVNDWTDSWEEYYARQFRSDVTYVRTILGPDPELERLTGLVVDKVIPRLLRPLQTGGRSIKPSLCHGDVWDGNVQ</sequence>
<gene>
    <name evidence="3" type="ORF">PG997_006672</name>
</gene>
<evidence type="ECO:0000313" key="4">
    <source>
        <dbReference type="Proteomes" id="UP001433268"/>
    </source>
</evidence>
<proteinExistence type="predicted"/>
<dbReference type="EMBL" id="JAQQWN010000005">
    <property type="protein sequence ID" value="KAK8085401.1"/>
    <property type="molecule type" value="Genomic_DNA"/>
</dbReference>
<dbReference type="PANTHER" id="PTHR12149:SF8">
    <property type="entry name" value="PROTEIN-RIBULOSAMINE 3-KINASE"/>
    <property type="match status" value="1"/>
</dbReference>
<dbReference type="RefSeq" id="XP_066669910.1">
    <property type="nucleotide sequence ID" value="XM_066810987.1"/>
</dbReference>
<dbReference type="Proteomes" id="UP001433268">
    <property type="component" value="Unassembled WGS sequence"/>
</dbReference>
<evidence type="ECO:0000313" key="3">
    <source>
        <dbReference type="EMBL" id="KAK8085401.1"/>
    </source>
</evidence>
<comment type="caution">
    <text evidence="3">The sequence shown here is derived from an EMBL/GenBank/DDBJ whole genome shotgun (WGS) entry which is preliminary data.</text>
</comment>
<dbReference type="Pfam" id="PF03881">
    <property type="entry name" value="Fructosamin_kin"/>
    <property type="match status" value="1"/>
</dbReference>
<accession>A0ABR1WRR6</accession>
<dbReference type="InterPro" id="IPR011009">
    <property type="entry name" value="Kinase-like_dom_sf"/>
</dbReference>
<evidence type="ECO:0000256" key="2">
    <source>
        <dbReference type="ARBA" id="ARBA00048655"/>
    </source>
</evidence>